<organism evidence="2 3">
    <name type="scientific">Buddleja alternifolia</name>
    <dbReference type="NCBI Taxonomy" id="168488"/>
    <lineage>
        <taxon>Eukaryota</taxon>
        <taxon>Viridiplantae</taxon>
        <taxon>Streptophyta</taxon>
        <taxon>Embryophyta</taxon>
        <taxon>Tracheophyta</taxon>
        <taxon>Spermatophyta</taxon>
        <taxon>Magnoliopsida</taxon>
        <taxon>eudicotyledons</taxon>
        <taxon>Gunneridae</taxon>
        <taxon>Pentapetalae</taxon>
        <taxon>asterids</taxon>
        <taxon>lamiids</taxon>
        <taxon>Lamiales</taxon>
        <taxon>Scrophulariaceae</taxon>
        <taxon>Buddlejeae</taxon>
        <taxon>Buddleja</taxon>
    </lineage>
</organism>
<gene>
    <name evidence="2" type="ORF">BUALT_Bualt09G0138300</name>
</gene>
<dbReference type="PANTHER" id="PTHR31949:SF2">
    <property type="entry name" value="OS05G0480600 PROTEIN"/>
    <property type="match status" value="1"/>
</dbReference>
<comment type="caution">
    <text evidence="2">The sequence shown here is derived from an EMBL/GenBank/DDBJ whole genome shotgun (WGS) entry which is preliminary data.</text>
</comment>
<dbReference type="Proteomes" id="UP000826271">
    <property type="component" value="Unassembled WGS sequence"/>
</dbReference>
<reference evidence="2" key="1">
    <citation type="submission" date="2019-10" db="EMBL/GenBank/DDBJ databases">
        <authorList>
            <person name="Zhang R."/>
            <person name="Pan Y."/>
            <person name="Wang J."/>
            <person name="Ma R."/>
            <person name="Yu S."/>
        </authorList>
    </citation>
    <scope>NUCLEOTIDE SEQUENCE</scope>
    <source>
        <strain evidence="2">LA-IB0</strain>
        <tissue evidence="2">Leaf</tissue>
    </source>
</reference>
<keyword evidence="3" id="KW-1185">Reference proteome</keyword>
<feature type="compositionally biased region" description="Low complexity" evidence="1">
    <location>
        <begin position="188"/>
        <end position="266"/>
    </location>
</feature>
<feature type="compositionally biased region" description="Polar residues" evidence="1">
    <location>
        <begin position="271"/>
        <end position="290"/>
    </location>
</feature>
<dbReference type="EMBL" id="WHWC01000009">
    <property type="protein sequence ID" value="KAG8377147.1"/>
    <property type="molecule type" value="Genomic_DNA"/>
</dbReference>
<dbReference type="PANTHER" id="PTHR31949">
    <property type="entry name" value="GASTRIC MUCIN-LIKE PROTEIN"/>
    <property type="match status" value="1"/>
</dbReference>
<dbReference type="AlphaFoldDB" id="A0AAV6XB03"/>
<feature type="compositionally biased region" description="Low complexity" evidence="1">
    <location>
        <begin position="333"/>
        <end position="346"/>
    </location>
</feature>
<feature type="compositionally biased region" description="Low complexity" evidence="1">
    <location>
        <begin position="292"/>
        <end position="306"/>
    </location>
</feature>
<protein>
    <submittedName>
        <fullName evidence="2">Uncharacterized protein</fullName>
    </submittedName>
</protein>
<dbReference type="GO" id="GO:0055028">
    <property type="term" value="C:cortical microtubule"/>
    <property type="evidence" value="ECO:0007669"/>
    <property type="project" value="TreeGrafter"/>
</dbReference>
<sequence>MNRALRESVIGGSRNIPLNHRRGLSLSVNGGGGAKDHYYSSSSSSDDHNNLDLFSKSRRSLSLASSDDSDGVSLKLGRLSIGSAKQGKSGLDDLLSSADGGKHDYDWLLTPPGTPLVPASDGNESQSAVMAPRSGPLVSSSISELSLPKLIHCILSFSFPSSSEKRHSALDKLLSVSQSESNHAARPTRSSSVTRSSVSSSQYSTYSNKSTSILNTSSTSVSSYIRPSTPTNRTSSITRPSTPSRPTVSRSTTPSRPRPAHSTSSSDKPRPSQNSRPSTPTSRPQISANLNAPAARTTSRPSTPTRRNPPPSLSPVSGPSTPGGRSLPNGRNVASVSRPSSPGPRVRAPPQPIVLPDFPLETPPNLRTSLPDRPISAGRSRPGVALTGKGNVESTTNTATVPRRQPSPVVTRGRLAEPTGRGRALANGQHTDAMDSRRELTTRKPVKTSTDSTGFGRTISKKSLDMAIRHMDIRNGSNGCRPLTGSNLFPQSIRSANQKSQPGAASFNGSLSVSSNCAISENRNHISRFSDSGSEEDKSQSSAKLTNIDIYESSRYDMILLKEDMKNTNWLHSIDDKSDQGSIFDNGFELLPEPFDPL</sequence>
<proteinExistence type="predicted"/>
<dbReference type="GO" id="GO:0043622">
    <property type="term" value="P:cortical microtubule organization"/>
    <property type="evidence" value="ECO:0007669"/>
    <property type="project" value="TreeGrafter"/>
</dbReference>
<accession>A0AAV6XB03</accession>
<feature type="compositionally biased region" description="Basic and acidic residues" evidence="1">
    <location>
        <begin position="432"/>
        <end position="442"/>
    </location>
</feature>
<feature type="region of interest" description="Disordered" evidence="1">
    <location>
        <begin position="177"/>
        <end position="457"/>
    </location>
</feature>
<evidence type="ECO:0000256" key="1">
    <source>
        <dbReference type="SAM" id="MobiDB-lite"/>
    </source>
</evidence>
<feature type="region of interest" description="Disordered" evidence="1">
    <location>
        <begin position="110"/>
        <end position="135"/>
    </location>
</feature>
<evidence type="ECO:0000313" key="2">
    <source>
        <dbReference type="EMBL" id="KAG8377147.1"/>
    </source>
</evidence>
<evidence type="ECO:0000313" key="3">
    <source>
        <dbReference type="Proteomes" id="UP000826271"/>
    </source>
</evidence>
<name>A0AAV6XB03_9LAMI</name>
<feature type="compositionally biased region" description="Low complexity" evidence="1">
    <location>
        <begin position="314"/>
        <end position="326"/>
    </location>
</feature>